<evidence type="ECO:0000256" key="4">
    <source>
        <dbReference type="ARBA" id="ARBA00022737"/>
    </source>
</evidence>
<evidence type="ECO:0000256" key="2">
    <source>
        <dbReference type="ARBA" id="ARBA00005497"/>
    </source>
</evidence>
<dbReference type="InterPro" id="IPR003891">
    <property type="entry name" value="Initiation_fac_eIF4g_MI"/>
</dbReference>
<keyword evidence="6" id="KW-0539">Nucleus</keyword>
<dbReference type="GO" id="GO:0006417">
    <property type="term" value="P:regulation of translation"/>
    <property type="evidence" value="ECO:0007669"/>
    <property type="project" value="UniProtKB-KW"/>
</dbReference>
<sequence>MEEWKKEKPHFPTENEMFRLNGRHIPFFVQLQQRPIKEEPCSEIVKALVFMMSCSKTIVLLVSMSIDRHDKEKEMAPILFSALYADIIHPSQVYKGFTKLVESTDDLIMDIPNTVDILALFIARVVVDGILPPTLLKKQIANLPNDSKGAEVLMKAEKSYLTAPSNVEIIERRWGGSKNTTIDNVKARINKLTKFLDN</sequence>
<dbReference type="GO" id="GO:0045892">
    <property type="term" value="P:negative regulation of DNA-templated transcription"/>
    <property type="evidence" value="ECO:0007669"/>
    <property type="project" value="InterPro"/>
</dbReference>
<keyword evidence="4" id="KW-0677">Repeat</keyword>
<feature type="domain" description="MI" evidence="7">
    <location>
        <begin position="16"/>
        <end position="141"/>
    </location>
</feature>
<evidence type="ECO:0000256" key="1">
    <source>
        <dbReference type="ARBA" id="ARBA00004496"/>
    </source>
</evidence>
<dbReference type="SUPFAM" id="SSF48371">
    <property type="entry name" value="ARM repeat"/>
    <property type="match status" value="1"/>
</dbReference>
<keyword evidence="9" id="KW-1185">Reference proteome</keyword>
<accession>A0AAV0Z965</accession>
<dbReference type="PROSITE" id="PS51366">
    <property type="entry name" value="MI"/>
    <property type="match status" value="1"/>
</dbReference>
<dbReference type="Gene3D" id="1.25.40.180">
    <property type="match status" value="1"/>
</dbReference>
<reference evidence="8 9" key="1">
    <citation type="submission" date="2023-01" db="EMBL/GenBank/DDBJ databases">
        <authorList>
            <person name="Kreplak J."/>
        </authorList>
    </citation>
    <scope>NUCLEOTIDE SEQUENCE [LARGE SCALE GENOMIC DNA]</scope>
</reference>
<dbReference type="EMBL" id="OX451735">
    <property type="protein sequence ID" value="CAI8593638.1"/>
    <property type="molecule type" value="Genomic_DNA"/>
</dbReference>
<keyword evidence="5" id="KW-0810">Translation regulation</keyword>
<dbReference type="Pfam" id="PF02847">
    <property type="entry name" value="MA3"/>
    <property type="match status" value="1"/>
</dbReference>
<dbReference type="AlphaFoldDB" id="A0AAV0Z965"/>
<evidence type="ECO:0000259" key="7">
    <source>
        <dbReference type="PROSITE" id="PS51366"/>
    </source>
</evidence>
<dbReference type="SMART" id="SM00544">
    <property type="entry name" value="MA3"/>
    <property type="match status" value="1"/>
</dbReference>
<dbReference type="PANTHER" id="PTHR12626">
    <property type="entry name" value="PROGRAMMED CELL DEATH 4"/>
    <property type="match status" value="1"/>
</dbReference>
<evidence type="ECO:0000313" key="8">
    <source>
        <dbReference type="EMBL" id="CAI8593638.1"/>
    </source>
</evidence>
<comment type="similarity">
    <text evidence="2">Belongs to the PDCD4 family.</text>
</comment>
<organism evidence="8 9">
    <name type="scientific">Vicia faba</name>
    <name type="common">Broad bean</name>
    <name type="synonym">Faba vulgaris</name>
    <dbReference type="NCBI Taxonomy" id="3906"/>
    <lineage>
        <taxon>Eukaryota</taxon>
        <taxon>Viridiplantae</taxon>
        <taxon>Streptophyta</taxon>
        <taxon>Embryophyta</taxon>
        <taxon>Tracheophyta</taxon>
        <taxon>Spermatophyta</taxon>
        <taxon>Magnoliopsida</taxon>
        <taxon>eudicotyledons</taxon>
        <taxon>Gunneridae</taxon>
        <taxon>Pentapetalae</taxon>
        <taxon>rosids</taxon>
        <taxon>fabids</taxon>
        <taxon>Fabales</taxon>
        <taxon>Fabaceae</taxon>
        <taxon>Papilionoideae</taxon>
        <taxon>50 kb inversion clade</taxon>
        <taxon>NPAAA clade</taxon>
        <taxon>Hologalegina</taxon>
        <taxon>IRL clade</taxon>
        <taxon>Fabeae</taxon>
        <taxon>Vicia</taxon>
    </lineage>
</organism>
<protein>
    <recommendedName>
        <fullName evidence="7">MI domain-containing protein</fullName>
    </recommendedName>
</protein>
<comment type="subcellular location">
    <subcellularLocation>
        <location evidence="1">Cytoplasm</location>
    </subcellularLocation>
</comment>
<dbReference type="PANTHER" id="PTHR12626:SF2">
    <property type="entry name" value="MA3 DOMAIN-CONTAINING TRANSLATION REGULATORY FACTOR 2"/>
    <property type="match status" value="1"/>
</dbReference>
<evidence type="ECO:0000256" key="6">
    <source>
        <dbReference type="ARBA" id="ARBA00023242"/>
    </source>
</evidence>
<evidence type="ECO:0000256" key="5">
    <source>
        <dbReference type="ARBA" id="ARBA00022845"/>
    </source>
</evidence>
<name>A0AAV0Z965_VICFA</name>
<proteinExistence type="inferred from homology"/>
<dbReference type="GO" id="GO:0005737">
    <property type="term" value="C:cytoplasm"/>
    <property type="evidence" value="ECO:0007669"/>
    <property type="project" value="UniProtKB-SubCell"/>
</dbReference>
<dbReference type="InterPro" id="IPR039778">
    <property type="entry name" value="PDCD4"/>
</dbReference>
<gene>
    <name evidence="8" type="ORF">VFH_I101440</name>
</gene>
<dbReference type="Proteomes" id="UP001157006">
    <property type="component" value="Chromosome 1S"/>
</dbReference>
<evidence type="ECO:0000256" key="3">
    <source>
        <dbReference type="ARBA" id="ARBA00022490"/>
    </source>
</evidence>
<evidence type="ECO:0000313" key="9">
    <source>
        <dbReference type="Proteomes" id="UP001157006"/>
    </source>
</evidence>
<keyword evidence="3" id="KW-0963">Cytoplasm</keyword>
<dbReference type="InterPro" id="IPR016024">
    <property type="entry name" value="ARM-type_fold"/>
</dbReference>